<evidence type="ECO:0000256" key="1">
    <source>
        <dbReference type="ARBA" id="ARBA00004651"/>
    </source>
</evidence>
<dbReference type="Proteomes" id="UP000228775">
    <property type="component" value="Unassembled WGS sequence"/>
</dbReference>
<feature type="transmembrane region" description="Helical" evidence="6">
    <location>
        <begin position="46"/>
        <end position="73"/>
    </location>
</feature>
<feature type="transmembrane region" description="Helical" evidence="6">
    <location>
        <begin position="361"/>
        <end position="380"/>
    </location>
</feature>
<feature type="transmembrane region" description="Helical" evidence="6">
    <location>
        <begin position="85"/>
        <end position="114"/>
    </location>
</feature>
<dbReference type="AlphaFoldDB" id="A0A2M7AXP3"/>
<keyword evidence="5 6" id="KW-0472">Membrane</keyword>
<feature type="transmembrane region" description="Helical" evidence="6">
    <location>
        <begin position="216"/>
        <end position="234"/>
    </location>
</feature>
<evidence type="ECO:0000256" key="4">
    <source>
        <dbReference type="ARBA" id="ARBA00022989"/>
    </source>
</evidence>
<dbReference type="PANTHER" id="PTHR30250">
    <property type="entry name" value="PST FAMILY PREDICTED COLANIC ACID TRANSPORTER"/>
    <property type="match status" value="1"/>
</dbReference>
<sequence length="491" mass="55290">MLYEKFKQLGKDSVIYTGGIIISKIIGLVLIPIYTRVFNVKDYGVLDIISISATMIVVITEMGLATALSIFYFKAENKTERKTFIFSNFIFSFLATTLLCGLVVIFSQSIVLALFKNAGYAKYLIIATLTIPFSIIVNFGCTLLRLSFKPIKYSYIILGNSLIGVLLSIYFVVIKGMGLMGALYGLLIANIIFSIIALYINRNSFNWRFSLAKLKIMLKVGLPLAPLGLLSWAIDSSGRYFLAHFRTMSDIGLFSIGFKFASVIVFITAAFRLAIAPFQLSVADKPQAKIIYAKTLTYYLSITFLIAAGLCVFGKEIVSFFTTPEYTNSYKVIPPLIFGFIMNGLYQIVGIGLLITKKTQYLTYAMAVGAGTSILFNFLLVPRWNILGVAIANLLAYGLGLMLIYIWNQKFYHINFERKKIVKIFLATITIIIIGLLTNCQSLILTLFIKSCLIIILSLIIYANLEPREKEKLRFIFRNIIYKTRNKFRFN</sequence>
<keyword evidence="3 6" id="KW-0812">Transmembrane</keyword>
<feature type="transmembrane region" description="Helical" evidence="6">
    <location>
        <begin position="296"/>
        <end position="321"/>
    </location>
</feature>
<evidence type="ECO:0000313" key="8">
    <source>
        <dbReference type="Proteomes" id="UP000228775"/>
    </source>
</evidence>
<accession>A0A2M7AXP3</accession>
<dbReference type="PANTHER" id="PTHR30250:SF11">
    <property type="entry name" value="O-ANTIGEN TRANSPORTER-RELATED"/>
    <property type="match status" value="1"/>
</dbReference>
<evidence type="ECO:0000256" key="6">
    <source>
        <dbReference type="SAM" id="Phobius"/>
    </source>
</evidence>
<organism evidence="7 8">
    <name type="scientific">Candidatus Portnoybacteria bacterium CG06_land_8_20_14_3_00_39_12</name>
    <dbReference type="NCBI Taxonomy" id="1974809"/>
    <lineage>
        <taxon>Bacteria</taxon>
        <taxon>Candidatus Portnoyibacteriota</taxon>
    </lineage>
</organism>
<feature type="transmembrane region" description="Helical" evidence="6">
    <location>
        <begin position="120"/>
        <end position="141"/>
    </location>
</feature>
<name>A0A2M7AXP3_9BACT</name>
<feature type="transmembrane region" description="Helical" evidence="6">
    <location>
        <begin position="14"/>
        <end position="34"/>
    </location>
</feature>
<evidence type="ECO:0000313" key="7">
    <source>
        <dbReference type="EMBL" id="PIU75329.1"/>
    </source>
</evidence>
<evidence type="ECO:0000256" key="2">
    <source>
        <dbReference type="ARBA" id="ARBA00022475"/>
    </source>
</evidence>
<feature type="transmembrane region" description="Helical" evidence="6">
    <location>
        <begin position="386"/>
        <end position="408"/>
    </location>
</feature>
<reference evidence="8" key="1">
    <citation type="submission" date="2017-09" db="EMBL/GenBank/DDBJ databases">
        <title>Depth-based differentiation of microbial function through sediment-hosted aquifers and enrichment of novel symbionts in the deep terrestrial subsurface.</title>
        <authorList>
            <person name="Probst A.J."/>
            <person name="Ladd B."/>
            <person name="Jarett J.K."/>
            <person name="Geller-Mcgrath D.E."/>
            <person name="Sieber C.M.K."/>
            <person name="Emerson J.B."/>
            <person name="Anantharaman K."/>
            <person name="Thomas B.C."/>
            <person name="Malmstrom R."/>
            <person name="Stieglmeier M."/>
            <person name="Klingl A."/>
            <person name="Woyke T."/>
            <person name="Ryan C.M."/>
            <person name="Banfield J.F."/>
        </authorList>
    </citation>
    <scope>NUCLEOTIDE SEQUENCE [LARGE SCALE GENOMIC DNA]</scope>
</reference>
<dbReference type="InterPro" id="IPR050833">
    <property type="entry name" value="Poly_Biosynth_Transport"/>
</dbReference>
<gene>
    <name evidence="7" type="ORF">COS76_01245</name>
</gene>
<feature type="transmembrane region" description="Helical" evidence="6">
    <location>
        <begin position="254"/>
        <end position="275"/>
    </location>
</feature>
<dbReference type="GO" id="GO:0005886">
    <property type="term" value="C:plasma membrane"/>
    <property type="evidence" value="ECO:0007669"/>
    <property type="project" value="UniProtKB-SubCell"/>
</dbReference>
<feature type="transmembrane region" description="Helical" evidence="6">
    <location>
        <begin position="153"/>
        <end position="173"/>
    </location>
</feature>
<feature type="transmembrane region" description="Helical" evidence="6">
    <location>
        <begin position="179"/>
        <end position="200"/>
    </location>
</feature>
<comment type="subcellular location">
    <subcellularLocation>
        <location evidence="1">Cell membrane</location>
        <topology evidence="1">Multi-pass membrane protein</topology>
    </subcellularLocation>
</comment>
<feature type="transmembrane region" description="Helical" evidence="6">
    <location>
        <begin position="420"/>
        <end position="437"/>
    </location>
</feature>
<feature type="transmembrane region" description="Helical" evidence="6">
    <location>
        <begin position="333"/>
        <end position="354"/>
    </location>
</feature>
<dbReference type="EMBL" id="PEVY01000027">
    <property type="protein sequence ID" value="PIU75329.1"/>
    <property type="molecule type" value="Genomic_DNA"/>
</dbReference>
<protein>
    <submittedName>
        <fullName evidence="7">Uncharacterized protein</fullName>
    </submittedName>
</protein>
<keyword evidence="4 6" id="KW-1133">Transmembrane helix</keyword>
<dbReference type="Pfam" id="PF13440">
    <property type="entry name" value="Polysacc_synt_3"/>
    <property type="match status" value="1"/>
</dbReference>
<comment type="caution">
    <text evidence="7">The sequence shown here is derived from an EMBL/GenBank/DDBJ whole genome shotgun (WGS) entry which is preliminary data.</text>
</comment>
<proteinExistence type="predicted"/>
<evidence type="ECO:0000256" key="5">
    <source>
        <dbReference type="ARBA" id="ARBA00023136"/>
    </source>
</evidence>
<evidence type="ECO:0000256" key="3">
    <source>
        <dbReference type="ARBA" id="ARBA00022692"/>
    </source>
</evidence>
<keyword evidence="2" id="KW-1003">Cell membrane</keyword>
<feature type="transmembrane region" description="Helical" evidence="6">
    <location>
        <begin position="443"/>
        <end position="465"/>
    </location>
</feature>